<evidence type="ECO:0000313" key="6">
    <source>
        <dbReference type="Proteomes" id="UP000261088"/>
    </source>
</evidence>
<evidence type="ECO:0000313" key="5">
    <source>
        <dbReference type="EMBL" id="RHH78686.1"/>
    </source>
</evidence>
<dbReference type="SUPFAM" id="SSF52402">
    <property type="entry name" value="Adenine nucleotide alpha hydrolases-like"/>
    <property type="match status" value="1"/>
</dbReference>
<dbReference type="InterPro" id="IPR014729">
    <property type="entry name" value="Rossmann-like_a/b/a_fold"/>
</dbReference>
<dbReference type="PANTHER" id="PTHR30083:SF0">
    <property type="entry name" value="3'-PHOSPHOADENOSINE 5'-PHOSPHOSULFATE SULFOTRANSFERASE (PAPS REDUCTASE)_FAD SYNTHETASE"/>
    <property type="match status" value="1"/>
</dbReference>
<dbReference type="Gene3D" id="3.40.50.620">
    <property type="entry name" value="HUPs"/>
    <property type="match status" value="1"/>
</dbReference>
<evidence type="ECO:0000313" key="4">
    <source>
        <dbReference type="EMBL" id="RGZ43310.1"/>
    </source>
</evidence>
<evidence type="ECO:0000313" key="3">
    <source>
        <dbReference type="EMBL" id="RGN54420.1"/>
    </source>
</evidence>
<dbReference type="InterPro" id="IPR002500">
    <property type="entry name" value="PAPS_reduct_dom"/>
</dbReference>
<dbReference type="CDD" id="cd23947">
    <property type="entry name" value="PAPS_reductase-like_YbdN"/>
    <property type="match status" value="1"/>
</dbReference>
<dbReference type="GO" id="GO:0071453">
    <property type="term" value="P:cellular response to oxygen levels"/>
    <property type="evidence" value="ECO:0007669"/>
    <property type="project" value="TreeGrafter"/>
</dbReference>
<dbReference type="Pfam" id="PF11922">
    <property type="entry name" value="DUF3440"/>
    <property type="match status" value="1"/>
</dbReference>
<dbReference type="AlphaFoldDB" id="A0A3R5X3K0"/>
<reference evidence="6 7" key="1">
    <citation type="submission" date="2018-08" db="EMBL/GenBank/DDBJ databases">
        <title>A genome reference for cultivated species of the human gut microbiota.</title>
        <authorList>
            <person name="Zou Y."/>
            <person name="Xue W."/>
            <person name="Luo G."/>
        </authorList>
    </citation>
    <scope>NUCLEOTIDE SEQUENCE [LARGE SCALE GENOMIC DNA]</scope>
    <source>
        <strain evidence="5 7">AM16-50</strain>
        <strain evidence="4 8">AM50-15</strain>
        <strain evidence="3 6">OM05-11AA</strain>
    </source>
</reference>
<evidence type="ECO:0000313" key="7">
    <source>
        <dbReference type="Proteomes" id="UP000283732"/>
    </source>
</evidence>
<dbReference type="PANTHER" id="PTHR30083">
    <property type="entry name" value="TRANSCRIPTIONAL REGULATOR-RELATED"/>
    <property type="match status" value="1"/>
</dbReference>
<dbReference type="EMBL" id="QRKC01000002">
    <property type="protein sequence ID" value="RHH78686.1"/>
    <property type="molecule type" value="Genomic_DNA"/>
</dbReference>
<dbReference type="InterPro" id="IPR021845">
    <property type="entry name" value="DUF3440"/>
</dbReference>
<dbReference type="Proteomes" id="UP000261088">
    <property type="component" value="Unassembled WGS sequence"/>
</dbReference>
<evidence type="ECO:0000313" key="9">
    <source>
        <dbReference type="Proteomes" id="UP000437446"/>
    </source>
</evidence>
<reference evidence="2 9" key="2">
    <citation type="journal article" date="2019" name="Nat. Med.">
        <title>A library of human gut bacterial isolates paired with longitudinal multiomics data enables mechanistic microbiome research.</title>
        <authorList>
            <person name="Poyet M."/>
            <person name="Groussin M."/>
            <person name="Gibbons S.M."/>
            <person name="Avila-Pacheco J."/>
            <person name="Jiang X."/>
            <person name="Kearney S.M."/>
            <person name="Perrotta A.R."/>
            <person name="Berdy B."/>
            <person name="Zhao S."/>
            <person name="Lieberman T.D."/>
            <person name="Swanson P.K."/>
            <person name="Smith M."/>
            <person name="Roesemann S."/>
            <person name="Alexander J.E."/>
            <person name="Rich S.A."/>
            <person name="Livny J."/>
            <person name="Vlamakis H."/>
            <person name="Clish C."/>
            <person name="Bullock K."/>
            <person name="Deik A."/>
            <person name="Scott J."/>
            <person name="Pierce K.A."/>
            <person name="Xavier R.J."/>
            <person name="Alm E.J."/>
        </authorList>
    </citation>
    <scope>NUCLEOTIDE SEQUENCE [LARGE SCALE GENOMIC DNA]</scope>
    <source>
        <strain evidence="2 9">BIOML-A25</strain>
    </source>
</reference>
<sequence>MYRLNVYDATQKRLKIIFDYFDYVYVSFSGGKDSGVLLNLCIEYIRKYAPGRKLGVFHIDYEIQYQQTTEYVKRTLSKNQDILEVFHCCVPFKVTTCTSMFQRYWRPWESSHQELWARDMPQNCLTQDDFEFYTEELWDYDFQKLFIKWLRKKTKSRHICCLVGIRTQESFNRWRSIHSDKNYKRLLNYKWTHKTGWHEYNAYPIFDWNTSDIWVANGYFNWDYNHLYDLYYQAGIPLARQRVASPFISEAISTLAIYKTIDPYTWAKMIGRVNGVGCAGLYGNSSVMGWRKITCPSGFSWKHYMEFLLETLPEEIRNNYIEKLNVSIKFWREKGGCLSEKTIEKLRKAGIAITVEETSVYHTNKKTVRMEYLDTIDIPEFREIPSYKRMCICIMKNDHTCKYMGFSQNKRDRQIRENAINKYKKWYEK</sequence>
<dbReference type="EMBL" id="QSEF01000039">
    <property type="protein sequence ID" value="RGZ43310.1"/>
    <property type="molecule type" value="Genomic_DNA"/>
</dbReference>
<dbReference type="EMBL" id="WNCR01000018">
    <property type="protein sequence ID" value="MTU31086.1"/>
    <property type="molecule type" value="Genomic_DNA"/>
</dbReference>
<accession>A0A3R5X3K0</accession>
<dbReference type="Proteomes" id="UP000283732">
    <property type="component" value="Unassembled WGS sequence"/>
</dbReference>
<organism evidence="3 6">
    <name type="scientific">Parabacteroides merdae</name>
    <dbReference type="NCBI Taxonomy" id="46503"/>
    <lineage>
        <taxon>Bacteria</taxon>
        <taxon>Pseudomonadati</taxon>
        <taxon>Bacteroidota</taxon>
        <taxon>Bacteroidia</taxon>
        <taxon>Bacteroidales</taxon>
        <taxon>Tannerellaceae</taxon>
        <taxon>Parabacteroides</taxon>
    </lineage>
</organism>
<dbReference type="EMBL" id="QSUP01000001">
    <property type="protein sequence ID" value="RGN54420.1"/>
    <property type="molecule type" value="Genomic_DNA"/>
</dbReference>
<evidence type="ECO:0000313" key="8">
    <source>
        <dbReference type="Proteomes" id="UP000285173"/>
    </source>
</evidence>
<dbReference type="RefSeq" id="WP_005643488.1">
    <property type="nucleotide sequence ID" value="NZ_JADNHS010000028.1"/>
</dbReference>
<dbReference type="GO" id="GO:0003824">
    <property type="term" value="F:catalytic activity"/>
    <property type="evidence" value="ECO:0007669"/>
    <property type="project" value="InterPro"/>
</dbReference>
<dbReference type="Pfam" id="PF01507">
    <property type="entry name" value="PAPS_reduct"/>
    <property type="match status" value="1"/>
</dbReference>
<comment type="caution">
    <text evidence="3">The sequence shown here is derived from an EMBL/GenBank/DDBJ whole genome shotgun (WGS) entry which is preliminary data.</text>
</comment>
<dbReference type="Proteomes" id="UP000437446">
    <property type="component" value="Unassembled WGS sequence"/>
</dbReference>
<name>A0A3R5X3K0_9BACT</name>
<protein>
    <submittedName>
        <fullName evidence="3">DUF3440 domain-containing protein</fullName>
    </submittedName>
</protein>
<proteinExistence type="predicted"/>
<gene>
    <name evidence="5" type="ORF">DW191_08545</name>
    <name evidence="4" type="ORF">DW986_18400</name>
    <name evidence="3" type="ORF">DXB61_01795</name>
    <name evidence="2" type="ORF">GMD66_18150</name>
</gene>
<dbReference type="Proteomes" id="UP000285173">
    <property type="component" value="Unassembled WGS sequence"/>
</dbReference>
<feature type="domain" description="Phosphoadenosine phosphosulphate reductase" evidence="1">
    <location>
        <begin position="25"/>
        <end position="232"/>
    </location>
</feature>
<evidence type="ECO:0000259" key="1">
    <source>
        <dbReference type="Pfam" id="PF01507"/>
    </source>
</evidence>
<evidence type="ECO:0000313" key="2">
    <source>
        <dbReference type="EMBL" id="MTU31086.1"/>
    </source>
</evidence>